<protein>
    <submittedName>
        <fullName evidence="1">Uncharacterized protein</fullName>
    </submittedName>
</protein>
<evidence type="ECO:0000313" key="3">
    <source>
        <dbReference type="Proteomes" id="UP000050497"/>
    </source>
</evidence>
<evidence type="ECO:0000313" key="1">
    <source>
        <dbReference type="EMBL" id="KPQ10030.1"/>
    </source>
</evidence>
<dbReference type="Proteomes" id="UP000182800">
    <property type="component" value="Unassembled WGS sequence"/>
</dbReference>
<reference evidence="1 3" key="1">
    <citation type="submission" date="2015-09" db="EMBL/GenBank/DDBJ databases">
        <title>Identification and resolution of microdiversity through metagenomic sequencing of parallel consortia.</title>
        <authorList>
            <person name="Nelson W.C."/>
            <person name="Romine M.F."/>
            <person name="Lindemann S.R."/>
        </authorList>
    </citation>
    <scope>NUCLEOTIDE SEQUENCE [LARGE SCALE GENOMIC DNA]</scope>
    <source>
        <strain evidence="1">HL-109</strain>
    </source>
</reference>
<organism evidence="1 3">
    <name type="scientific">Saliniramus fredricksonii</name>
    <dbReference type="NCBI Taxonomy" id="1653334"/>
    <lineage>
        <taxon>Bacteria</taxon>
        <taxon>Pseudomonadati</taxon>
        <taxon>Pseudomonadota</taxon>
        <taxon>Alphaproteobacteria</taxon>
        <taxon>Hyphomicrobiales</taxon>
        <taxon>Salinarimonadaceae</taxon>
        <taxon>Saliniramus</taxon>
    </lineage>
</organism>
<gene>
    <name evidence="2" type="ORF">GA0071312_1532</name>
    <name evidence="1" type="ORF">HLUCCO17_12195</name>
</gene>
<evidence type="ECO:0000313" key="4">
    <source>
        <dbReference type="Proteomes" id="UP000182800"/>
    </source>
</evidence>
<dbReference type="EMBL" id="FMBM01000002">
    <property type="protein sequence ID" value="SCC80505.1"/>
    <property type="molecule type" value="Genomic_DNA"/>
</dbReference>
<dbReference type="RefSeq" id="WP_131817742.1">
    <property type="nucleotide sequence ID" value="NZ_FMBM01000002.1"/>
</dbReference>
<proteinExistence type="predicted"/>
<dbReference type="EMBL" id="LJSX01000019">
    <property type="protein sequence ID" value="KPQ10030.1"/>
    <property type="molecule type" value="Genomic_DNA"/>
</dbReference>
<keyword evidence="4" id="KW-1185">Reference proteome</keyword>
<dbReference type="Proteomes" id="UP000050497">
    <property type="component" value="Unassembled WGS sequence"/>
</dbReference>
<comment type="caution">
    <text evidence="1">The sequence shown here is derived from an EMBL/GenBank/DDBJ whole genome shotgun (WGS) entry which is preliminary data.</text>
</comment>
<evidence type="ECO:0000313" key="2">
    <source>
        <dbReference type="EMBL" id="SCC80505.1"/>
    </source>
</evidence>
<dbReference type="AlphaFoldDB" id="A0A0P8A442"/>
<sequence>MTAKQNAVEEMVSVDTDLLVDAIEFARKRAEEVHAESTHTMIDEIDDALWATWGDDDGNILVADKDGLEGCDPFDDDDLFADAA</sequence>
<dbReference type="STRING" id="1653334.GA0071312_1532"/>
<reference evidence="2 4" key="2">
    <citation type="submission" date="2016-08" db="EMBL/GenBank/DDBJ databases">
        <authorList>
            <person name="Varghese N."/>
            <person name="Submissions Spin"/>
        </authorList>
    </citation>
    <scope>NUCLEOTIDE SEQUENCE [LARGE SCALE GENOMIC DNA]</scope>
    <source>
        <strain evidence="2 4">HL-109</strain>
    </source>
</reference>
<accession>A0A0P8A442</accession>
<name>A0A0P8A442_9HYPH</name>